<dbReference type="PANTHER" id="PTHR37418:SF1">
    <property type="entry name" value="3-KETO-5-AMINOHEXANOATE CLEAVAGE PROTEIN"/>
    <property type="match status" value="1"/>
</dbReference>
<dbReference type="PANTHER" id="PTHR37418">
    <property type="entry name" value="3-KETO-5-AMINOHEXANOATE CLEAVAGE ENZYME-RELATED"/>
    <property type="match status" value="1"/>
</dbReference>
<gene>
    <name evidence="1" type="ORF">JF887_07830</name>
</gene>
<evidence type="ECO:0000313" key="2">
    <source>
        <dbReference type="Proteomes" id="UP000614410"/>
    </source>
</evidence>
<evidence type="ECO:0000313" key="1">
    <source>
        <dbReference type="EMBL" id="MBJ7609327.1"/>
    </source>
</evidence>
<dbReference type="AlphaFoldDB" id="A0A934KKD3"/>
<proteinExistence type="predicted"/>
<dbReference type="InterPro" id="IPR008567">
    <property type="entry name" value="BKACE"/>
</dbReference>
<organism evidence="1 2">
    <name type="scientific">Candidatus Amunia macphersoniae</name>
    <dbReference type="NCBI Taxonomy" id="3127014"/>
    <lineage>
        <taxon>Bacteria</taxon>
        <taxon>Bacillati</taxon>
        <taxon>Candidatus Dormiibacterota</taxon>
        <taxon>Candidatus Dormibacteria</taxon>
        <taxon>Candidatus Aeolococcales</taxon>
        <taxon>Candidatus Aeolococcaceae</taxon>
        <taxon>Candidatus Amunia</taxon>
    </lineage>
</organism>
<accession>A0A934KKD3</accession>
<comment type="caution">
    <text evidence="1">The sequence shown here is derived from an EMBL/GenBank/DDBJ whole genome shotgun (WGS) entry which is preliminary data.</text>
</comment>
<dbReference type="Proteomes" id="UP000614410">
    <property type="component" value="Unassembled WGS sequence"/>
</dbReference>
<protein>
    <submittedName>
        <fullName evidence="1">3-keto-5-aminohexanoate cleavage protein</fullName>
    </submittedName>
</protein>
<reference evidence="1 2" key="1">
    <citation type="submission" date="2020-10" db="EMBL/GenBank/DDBJ databases">
        <title>Ca. Dormibacterota MAGs.</title>
        <authorList>
            <person name="Montgomery K."/>
        </authorList>
    </citation>
    <scope>NUCLEOTIDE SEQUENCE [LARGE SCALE GENOMIC DNA]</scope>
    <source>
        <strain evidence="1">Mitchell_Peninsula_5</strain>
    </source>
</reference>
<dbReference type="GO" id="GO:0043720">
    <property type="term" value="F:3-keto-5-aminohexanoate cleavage activity"/>
    <property type="evidence" value="ECO:0007669"/>
    <property type="project" value="InterPro"/>
</dbReference>
<sequence>MATTPRTALLQVAINGQRTEPHIPRTPDELASSARDAVAAGARVVHLHPRDDEGNPTLAAEPTAAALAAVCAASPGIALSLSTWALIDPTPAHRRRLIGAWTLLPDLVTANQGEDGIVEQCHDLLARGVGIEAGLLELADAHAFVRSGLAPHCTRVLLEPLDADPDDAVAHAAAMEEVITRAGITLPQVHHGDGVASWAVSERGLRRGHGMRTGLEDVLVLPDGRPAADNTALVVAAVQLMAELNIKPATGPF</sequence>
<dbReference type="Gene3D" id="3.20.20.70">
    <property type="entry name" value="Aldolase class I"/>
    <property type="match status" value="1"/>
</dbReference>
<dbReference type="Pfam" id="PF05853">
    <property type="entry name" value="BKACE"/>
    <property type="match status" value="1"/>
</dbReference>
<dbReference type="EMBL" id="JAEKNN010000035">
    <property type="protein sequence ID" value="MBJ7609327.1"/>
    <property type="molecule type" value="Genomic_DNA"/>
</dbReference>
<dbReference type="InterPro" id="IPR013785">
    <property type="entry name" value="Aldolase_TIM"/>
</dbReference>
<name>A0A934KKD3_9BACT</name>